<dbReference type="AlphaFoldDB" id="A0A5N6PS21"/>
<feature type="region of interest" description="Disordered" evidence="1">
    <location>
        <begin position="1"/>
        <end position="45"/>
    </location>
</feature>
<feature type="region of interest" description="Disordered" evidence="1">
    <location>
        <begin position="313"/>
        <end position="332"/>
    </location>
</feature>
<dbReference type="EMBL" id="SZYD01000003">
    <property type="protein sequence ID" value="KAD6796236.1"/>
    <property type="molecule type" value="Genomic_DNA"/>
</dbReference>
<feature type="compositionally biased region" description="Low complexity" evidence="1">
    <location>
        <begin position="7"/>
        <end position="21"/>
    </location>
</feature>
<reference evidence="3 4" key="1">
    <citation type="submission" date="2019-05" db="EMBL/GenBank/DDBJ databases">
        <title>Mikania micrantha, genome provides insights into the molecular mechanism of rapid growth.</title>
        <authorList>
            <person name="Liu B."/>
        </authorList>
    </citation>
    <scope>NUCLEOTIDE SEQUENCE [LARGE SCALE GENOMIC DNA]</scope>
    <source>
        <strain evidence="3">NLD-2019</strain>
        <tissue evidence="3">Leaf</tissue>
    </source>
</reference>
<keyword evidence="4" id="KW-1185">Reference proteome</keyword>
<dbReference type="Pfam" id="PF19259">
    <property type="entry name" value="Ty3_capsid"/>
    <property type="match status" value="1"/>
</dbReference>
<sequence>MPPRRQPTPQASTPHSSTPTPLDSPLPPPPPPLNPHANPNAAPALDPGTVALATLLSSQLTNQLKDAILEMINRIQGHGNNSGHTTGEASGNTGTTSDCSYKSFVGCKPPSFTGVEGAVGLIQWLEKMETTLDISGCPKHHKVRYAAGSFSKWALTWWNSQIRARGRDEALAMSWADFKILLRNEFCPKHELQKLEVELSNHVMKGADHMTFTTRYHELVPLVPEMVPTLEKLIDRYVVGLPSCVQRIVLAANPATLESAISLSAKLTDVMVKSGVLKNDSGKAKDESSKKPEHHPKKKQKVVRNYAMPAPLRQAPAVPTNAAPKNYVGVHP</sequence>
<feature type="domain" description="Ty3 transposon capsid-like protein" evidence="2">
    <location>
        <begin position="110"/>
        <end position="279"/>
    </location>
</feature>
<evidence type="ECO:0000313" key="4">
    <source>
        <dbReference type="Proteomes" id="UP000326396"/>
    </source>
</evidence>
<evidence type="ECO:0000256" key="1">
    <source>
        <dbReference type="SAM" id="MobiDB-lite"/>
    </source>
</evidence>
<feature type="compositionally biased region" description="Low complexity" evidence="1">
    <location>
        <begin position="35"/>
        <end position="45"/>
    </location>
</feature>
<organism evidence="3 4">
    <name type="scientific">Mikania micrantha</name>
    <name type="common">bitter vine</name>
    <dbReference type="NCBI Taxonomy" id="192012"/>
    <lineage>
        <taxon>Eukaryota</taxon>
        <taxon>Viridiplantae</taxon>
        <taxon>Streptophyta</taxon>
        <taxon>Embryophyta</taxon>
        <taxon>Tracheophyta</taxon>
        <taxon>Spermatophyta</taxon>
        <taxon>Magnoliopsida</taxon>
        <taxon>eudicotyledons</taxon>
        <taxon>Gunneridae</taxon>
        <taxon>Pentapetalae</taxon>
        <taxon>asterids</taxon>
        <taxon>campanulids</taxon>
        <taxon>Asterales</taxon>
        <taxon>Asteraceae</taxon>
        <taxon>Asteroideae</taxon>
        <taxon>Heliantheae alliance</taxon>
        <taxon>Eupatorieae</taxon>
        <taxon>Mikania</taxon>
    </lineage>
</organism>
<protein>
    <recommendedName>
        <fullName evidence="2">Ty3 transposon capsid-like protein domain-containing protein</fullName>
    </recommendedName>
</protein>
<dbReference type="OrthoDB" id="1936908at2759"/>
<feature type="compositionally biased region" description="Basic and acidic residues" evidence="1">
    <location>
        <begin position="280"/>
        <end position="291"/>
    </location>
</feature>
<dbReference type="Proteomes" id="UP000326396">
    <property type="component" value="Linkage Group LG11"/>
</dbReference>
<feature type="region of interest" description="Disordered" evidence="1">
    <location>
        <begin position="278"/>
        <end position="302"/>
    </location>
</feature>
<evidence type="ECO:0000259" key="2">
    <source>
        <dbReference type="Pfam" id="PF19259"/>
    </source>
</evidence>
<dbReference type="InterPro" id="IPR045358">
    <property type="entry name" value="Ty3_capsid"/>
</dbReference>
<evidence type="ECO:0000313" key="3">
    <source>
        <dbReference type="EMBL" id="KAD6796236.1"/>
    </source>
</evidence>
<feature type="compositionally biased region" description="Pro residues" evidence="1">
    <location>
        <begin position="22"/>
        <end position="34"/>
    </location>
</feature>
<feature type="compositionally biased region" description="Basic residues" evidence="1">
    <location>
        <begin position="292"/>
        <end position="302"/>
    </location>
</feature>
<name>A0A5N6PS21_9ASTR</name>
<comment type="caution">
    <text evidence="3">The sequence shown here is derived from an EMBL/GenBank/DDBJ whole genome shotgun (WGS) entry which is preliminary data.</text>
</comment>
<accession>A0A5N6PS21</accession>
<proteinExistence type="predicted"/>
<gene>
    <name evidence="3" type="ORF">E3N88_07132</name>
</gene>